<keyword evidence="2" id="KW-1185">Reference proteome</keyword>
<evidence type="ECO:0000313" key="2">
    <source>
        <dbReference type="Proteomes" id="UP001314263"/>
    </source>
</evidence>
<name>A0AAV1I416_9CHLO</name>
<organism evidence="1 2">
    <name type="scientific">Coccomyxa viridis</name>
    <dbReference type="NCBI Taxonomy" id="1274662"/>
    <lineage>
        <taxon>Eukaryota</taxon>
        <taxon>Viridiplantae</taxon>
        <taxon>Chlorophyta</taxon>
        <taxon>core chlorophytes</taxon>
        <taxon>Trebouxiophyceae</taxon>
        <taxon>Trebouxiophyceae incertae sedis</taxon>
        <taxon>Coccomyxaceae</taxon>
        <taxon>Coccomyxa</taxon>
    </lineage>
</organism>
<evidence type="ECO:0000313" key="1">
    <source>
        <dbReference type="EMBL" id="CAK0774679.1"/>
    </source>
</evidence>
<dbReference type="EMBL" id="CAUYUE010000005">
    <property type="protein sequence ID" value="CAK0774679.1"/>
    <property type="molecule type" value="Genomic_DNA"/>
</dbReference>
<comment type="caution">
    <text evidence="1">The sequence shown here is derived from an EMBL/GenBank/DDBJ whole genome shotgun (WGS) entry which is preliminary data.</text>
</comment>
<proteinExistence type="predicted"/>
<sequence length="141" mass="14729">MWEGRAVERERPGCAEEYGGPVERVVEKVEDEVGEERWGVVVEDADGEVLTAIEEGVNDVGGRFVVCPEAVGSIPVVEGIGRLAVARLVGLPVGIVGAGAGVWRQLAASEGGEMLALLRGGLGDGSDVHVGFVLVKLRRGL</sequence>
<reference evidence="1 2" key="1">
    <citation type="submission" date="2023-10" db="EMBL/GenBank/DDBJ databases">
        <authorList>
            <person name="Maclean D."/>
            <person name="Macfadyen A."/>
        </authorList>
    </citation>
    <scope>NUCLEOTIDE SEQUENCE [LARGE SCALE GENOMIC DNA]</scope>
</reference>
<dbReference type="AlphaFoldDB" id="A0AAV1I416"/>
<accession>A0AAV1I416</accession>
<dbReference type="Proteomes" id="UP001314263">
    <property type="component" value="Unassembled WGS sequence"/>
</dbReference>
<gene>
    <name evidence="1" type="ORF">CVIRNUC_004192</name>
</gene>
<protein>
    <submittedName>
        <fullName evidence="1">Uncharacterized protein</fullName>
    </submittedName>
</protein>